<keyword evidence="2" id="KW-0489">Methyltransferase</keyword>
<gene>
    <name evidence="2" type="ORF">Osc7112_4697</name>
</gene>
<dbReference type="Gene3D" id="3.40.50.150">
    <property type="entry name" value="Vaccinia Virus protein VP39"/>
    <property type="match status" value="1"/>
</dbReference>
<evidence type="ECO:0000259" key="1">
    <source>
        <dbReference type="Pfam" id="PF08241"/>
    </source>
</evidence>
<dbReference type="HOGENOM" id="CLU_103724_0_0_3"/>
<sequence>MTLTENNSSEYVGPKLGGFATKLSWYARQKMFDFLMALANPSAATTVLDVGVTSDRREDCNFFEKLYPHKDKITAVGIEDAAFLEKEYPGLKYVCSDGLSLPFPDKSFDLVVSFAVIEHVGSRTQQQAFVRELCRVGKTCCITTPNRWYPVEFHTAVPLIHWFPPSWFRALLKLLGKHFFAKEENLNLLSEKEVLKMLPADAEVYTRYFRLLGLISNLLFYFVI</sequence>
<feature type="domain" description="Methyltransferase type 11" evidence="1">
    <location>
        <begin position="86"/>
        <end position="138"/>
    </location>
</feature>
<dbReference type="GO" id="GO:0032259">
    <property type="term" value="P:methylation"/>
    <property type="evidence" value="ECO:0007669"/>
    <property type="project" value="UniProtKB-KW"/>
</dbReference>
<evidence type="ECO:0000313" key="3">
    <source>
        <dbReference type="Proteomes" id="UP000010478"/>
    </source>
</evidence>
<keyword evidence="2" id="KW-0808">Transferase</keyword>
<dbReference type="InterPro" id="IPR013216">
    <property type="entry name" value="Methyltransf_11"/>
</dbReference>
<dbReference type="GO" id="GO:0008757">
    <property type="term" value="F:S-adenosylmethionine-dependent methyltransferase activity"/>
    <property type="evidence" value="ECO:0007669"/>
    <property type="project" value="InterPro"/>
</dbReference>
<dbReference type="OrthoDB" id="7260171at2"/>
<dbReference type="Pfam" id="PF08241">
    <property type="entry name" value="Methyltransf_11"/>
    <property type="match status" value="1"/>
</dbReference>
<name>K9VN53_9CYAN</name>
<dbReference type="KEGG" id="oni:Osc7112_4697"/>
<dbReference type="EMBL" id="CP003614">
    <property type="protein sequence ID" value="AFZ08984.1"/>
    <property type="molecule type" value="Genomic_DNA"/>
</dbReference>
<proteinExistence type="predicted"/>
<dbReference type="InterPro" id="IPR029063">
    <property type="entry name" value="SAM-dependent_MTases_sf"/>
</dbReference>
<dbReference type="AlphaFoldDB" id="K9VN53"/>
<dbReference type="STRING" id="179408.Osc7112_4697"/>
<protein>
    <submittedName>
        <fullName evidence="2">Methyltransferase type 11</fullName>
    </submittedName>
</protein>
<keyword evidence="3" id="KW-1185">Reference proteome</keyword>
<dbReference type="eggNOG" id="COG2226">
    <property type="taxonomic scope" value="Bacteria"/>
</dbReference>
<reference evidence="2 3" key="1">
    <citation type="submission" date="2012-05" db="EMBL/GenBank/DDBJ databases">
        <title>Finished chromosome of genome of Oscillatoria sp. PCC 7112.</title>
        <authorList>
            <consortium name="US DOE Joint Genome Institute"/>
            <person name="Gugger M."/>
            <person name="Coursin T."/>
            <person name="Rippka R."/>
            <person name="Tandeau De Marsac N."/>
            <person name="Huntemann M."/>
            <person name="Wei C.-L."/>
            <person name="Han J."/>
            <person name="Detter J.C."/>
            <person name="Han C."/>
            <person name="Tapia R."/>
            <person name="Davenport K."/>
            <person name="Daligault H."/>
            <person name="Erkkila T."/>
            <person name="Gu W."/>
            <person name="Munk A.C.C."/>
            <person name="Teshima H."/>
            <person name="Xu Y."/>
            <person name="Chain P."/>
            <person name="Chen A."/>
            <person name="Krypides N."/>
            <person name="Mavromatis K."/>
            <person name="Markowitz V."/>
            <person name="Szeto E."/>
            <person name="Ivanova N."/>
            <person name="Mikhailova N."/>
            <person name="Ovchinnikova G."/>
            <person name="Pagani I."/>
            <person name="Pati A."/>
            <person name="Goodwin L."/>
            <person name="Peters L."/>
            <person name="Pitluck S."/>
            <person name="Woyke T."/>
            <person name="Kerfeld C."/>
        </authorList>
    </citation>
    <scope>NUCLEOTIDE SEQUENCE [LARGE SCALE GENOMIC DNA]</scope>
    <source>
        <strain evidence="2 3">PCC 7112</strain>
    </source>
</reference>
<evidence type="ECO:0000313" key="2">
    <source>
        <dbReference type="EMBL" id="AFZ08984.1"/>
    </source>
</evidence>
<dbReference type="SUPFAM" id="SSF53335">
    <property type="entry name" value="S-adenosyl-L-methionine-dependent methyltransferases"/>
    <property type="match status" value="1"/>
</dbReference>
<dbReference type="Proteomes" id="UP000010478">
    <property type="component" value="Chromosome"/>
</dbReference>
<accession>K9VN53</accession>
<dbReference type="RefSeq" id="WP_015178220.1">
    <property type="nucleotide sequence ID" value="NC_019729.1"/>
</dbReference>
<organism evidence="2 3">
    <name type="scientific">Phormidium nigroviride PCC 7112</name>
    <dbReference type="NCBI Taxonomy" id="179408"/>
    <lineage>
        <taxon>Bacteria</taxon>
        <taxon>Bacillati</taxon>
        <taxon>Cyanobacteriota</taxon>
        <taxon>Cyanophyceae</taxon>
        <taxon>Oscillatoriophycideae</taxon>
        <taxon>Oscillatoriales</taxon>
        <taxon>Oscillatoriaceae</taxon>
        <taxon>Phormidium</taxon>
    </lineage>
</organism>